<dbReference type="PANTHER" id="PTHR13696:SF99">
    <property type="entry name" value="COBYRINIC ACID AC-DIAMIDE SYNTHASE"/>
    <property type="match status" value="1"/>
</dbReference>
<accession>A0A7X6HCU7</accession>
<evidence type="ECO:0000313" key="2">
    <source>
        <dbReference type="EMBL" id="NKX54778.1"/>
    </source>
</evidence>
<dbReference type="EMBL" id="JAAZSQ010000007">
    <property type="protein sequence ID" value="NKX54778.1"/>
    <property type="molecule type" value="Genomic_DNA"/>
</dbReference>
<protein>
    <submittedName>
        <fullName evidence="2">ParA family protein</fullName>
    </submittedName>
</protein>
<comment type="caution">
    <text evidence="2">The sequence shown here is derived from an EMBL/GenBank/DDBJ whole genome shotgun (WGS) entry which is preliminary data.</text>
</comment>
<dbReference type="AlphaFoldDB" id="A0A7X6HCU7"/>
<dbReference type="InterPro" id="IPR027417">
    <property type="entry name" value="P-loop_NTPase"/>
</dbReference>
<organism evidence="2 3">
    <name type="scientific">Arthrobacter mobilis</name>
    <dbReference type="NCBI Taxonomy" id="2724944"/>
    <lineage>
        <taxon>Bacteria</taxon>
        <taxon>Bacillati</taxon>
        <taxon>Actinomycetota</taxon>
        <taxon>Actinomycetes</taxon>
        <taxon>Micrococcales</taxon>
        <taxon>Micrococcaceae</taxon>
        <taxon>Arthrobacter</taxon>
    </lineage>
</organism>
<gene>
    <name evidence="2" type="ORF">HGG74_09550</name>
</gene>
<dbReference type="SUPFAM" id="SSF52540">
    <property type="entry name" value="P-loop containing nucleoside triphosphate hydrolases"/>
    <property type="match status" value="1"/>
</dbReference>
<keyword evidence="3" id="KW-1185">Reference proteome</keyword>
<feature type="domain" description="AAA" evidence="1">
    <location>
        <begin position="7"/>
        <end position="186"/>
    </location>
</feature>
<dbReference type="Gene3D" id="3.40.50.300">
    <property type="entry name" value="P-loop containing nucleotide triphosphate hydrolases"/>
    <property type="match status" value="1"/>
</dbReference>
<dbReference type="PANTHER" id="PTHR13696">
    <property type="entry name" value="P-LOOP CONTAINING NUCLEOSIDE TRIPHOSPHATE HYDROLASE"/>
    <property type="match status" value="1"/>
</dbReference>
<dbReference type="InterPro" id="IPR025669">
    <property type="entry name" value="AAA_dom"/>
</dbReference>
<sequence>MRQGLERVVAVVNGKGGVGKTTITANIGGMLAASGYRVLLVDMDPQGNLAEELGYTNKPVNDDGLALSRTLASGSAAKPATGIRGNLDVLMGGAHLDKAAAGLTMKARKDPSAAKSALANALAPLAANYDLIFVDCPPGQETLQQAALAAARWALIPVKTDASSRKGLRDVARRLDAVIDINPNLDLLGVVLFGVNRSAHRVVEAARDGIQEDLGQGAPILSATIRHAEAAAQESRERGLLAFELEEALLAAPKWWELRRNNVQHDGPRSKSAVGVAEDFQALGEEIIARITASEAAAPAAAPAKAGAAR</sequence>
<dbReference type="RefSeq" id="WP_168486118.1">
    <property type="nucleotide sequence ID" value="NZ_JAAZSQ010000007.1"/>
</dbReference>
<proteinExistence type="predicted"/>
<evidence type="ECO:0000259" key="1">
    <source>
        <dbReference type="Pfam" id="PF13614"/>
    </source>
</evidence>
<name>A0A7X6HCU7_9MICC</name>
<dbReference type="Pfam" id="PF13614">
    <property type="entry name" value="AAA_31"/>
    <property type="match status" value="1"/>
</dbReference>
<dbReference type="CDD" id="cd02042">
    <property type="entry name" value="ParAB_family"/>
    <property type="match status" value="1"/>
</dbReference>
<evidence type="ECO:0000313" key="3">
    <source>
        <dbReference type="Proteomes" id="UP000544090"/>
    </source>
</evidence>
<dbReference type="InterPro" id="IPR050678">
    <property type="entry name" value="DNA_Partitioning_ATPase"/>
</dbReference>
<dbReference type="Proteomes" id="UP000544090">
    <property type="component" value="Unassembled WGS sequence"/>
</dbReference>
<reference evidence="2 3" key="1">
    <citation type="submission" date="2020-04" db="EMBL/GenBank/DDBJ databases">
        <title>Arthrobacter sp. nov.</title>
        <authorList>
            <person name="Liu S."/>
        </authorList>
    </citation>
    <scope>NUCLEOTIDE SEQUENCE [LARGE SCALE GENOMIC DNA]</scope>
    <source>
        <strain evidence="2 3">E918</strain>
    </source>
</reference>